<evidence type="ECO:0000256" key="4">
    <source>
        <dbReference type="ARBA" id="ARBA00022679"/>
    </source>
</evidence>
<evidence type="ECO:0000256" key="6">
    <source>
        <dbReference type="ARBA" id="ARBA00022777"/>
    </source>
</evidence>
<dbReference type="Proteomes" id="UP001430804">
    <property type="component" value="Unassembled WGS sequence"/>
</dbReference>
<organism evidence="10 11">
    <name type="scientific">Pseudohoeflea coraliihabitans</name>
    <dbReference type="NCBI Taxonomy" id="2860393"/>
    <lineage>
        <taxon>Bacteria</taxon>
        <taxon>Pseudomonadati</taxon>
        <taxon>Pseudomonadota</taxon>
        <taxon>Alphaproteobacteria</taxon>
        <taxon>Hyphomicrobiales</taxon>
        <taxon>Rhizobiaceae</taxon>
        <taxon>Pseudohoeflea</taxon>
    </lineage>
</organism>
<keyword evidence="5" id="KW-0547">Nucleotide-binding</keyword>
<dbReference type="EC" id="2.7.13.3" evidence="2"/>
<gene>
    <name evidence="10" type="ORF">KY465_14330</name>
</gene>
<name>A0ABS6WSP9_9HYPH</name>
<evidence type="ECO:0000256" key="5">
    <source>
        <dbReference type="ARBA" id="ARBA00022741"/>
    </source>
</evidence>
<dbReference type="InterPro" id="IPR005467">
    <property type="entry name" value="His_kinase_dom"/>
</dbReference>
<keyword evidence="11" id="KW-1185">Reference proteome</keyword>
<evidence type="ECO:0000256" key="8">
    <source>
        <dbReference type="ARBA" id="ARBA00023012"/>
    </source>
</evidence>
<dbReference type="RefSeq" id="WP_219202470.1">
    <property type="nucleotide sequence ID" value="NZ_JAHWQX010000003.1"/>
</dbReference>
<protein>
    <recommendedName>
        <fullName evidence="2">histidine kinase</fullName>
        <ecNumber evidence="2">2.7.13.3</ecNumber>
    </recommendedName>
</protein>
<evidence type="ECO:0000256" key="1">
    <source>
        <dbReference type="ARBA" id="ARBA00000085"/>
    </source>
</evidence>
<evidence type="ECO:0000256" key="7">
    <source>
        <dbReference type="ARBA" id="ARBA00022840"/>
    </source>
</evidence>
<evidence type="ECO:0000313" key="11">
    <source>
        <dbReference type="Proteomes" id="UP001430804"/>
    </source>
</evidence>
<keyword evidence="4" id="KW-0808">Transferase</keyword>
<evidence type="ECO:0000256" key="2">
    <source>
        <dbReference type="ARBA" id="ARBA00012438"/>
    </source>
</evidence>
<evidence type="ECO:0000256" key="3">
    <source>
        <dbReference type="ARBA" id="ARBA00022553"/>
    </source>
</evidence>
<dbReference type="CDD" id="cd00130">
    <property type="entry name" value="PAS"/>
    <property type="match status" value="1"/>
</dbReference>
<dbReference type="SMART" id="SM00387">
    <property type="entry name" value="HATPase_c"/>
    <property type="match status" value="1"/>
</dbReference>
<keyword evidence="7" id="KW-0067">ATP-binding</keyword>
<sequence>MTASAADPAGRNTAAEILNAIQHPVIRVDADGRTVFANWQAEAFFGASATHLARTTIDTLVPFGSPLLALIDQVRRRRAPINEYRVDLSSPRLGGDKLVDLYAAPLAGATEDDVVIVLQARSMADKIDRQLTHRGAARSVTGLASMLAHEIKNPLSGIRGAAQLLEGSVGAEDRALARLIRDETDRIVSLVDRMEMFSDERPIDREPVNIHSVLDHVKSVAQAGFARHIRFTERYDPSLPPVYANRDHLVQVFLNLVKNAAEAVGNQRDGAIVLTTAYRPGIKLSVPGSSGRVSLPLEFCVQDNGPGVPRDLLPLLFDPFITTKTNGTGLGLALVAKIIGGHGGIVECDSQEAKTTFRVLMPASRVAAGTADAAEDETKEATR</sequence>
<comment type="catalytic activity">
    <reaction evidence="1">
        <text>ATP + protein L-histidine = ADP + protein N-phospho-L-histidine.</text>
        <dbReference type="EC" id="2.7.13.3"/>
    </reaction>
</comment>
<dbReference type="Pfam" id="PF02518">
    <property type="entry name" value="HATPase_c"/>
    <property type="match status" value="1"/>
</dbReference>
<dbReference type="InterPro" id="IPR003661">
    <property type="entry name" value="HisK_dim/P_dom"/>
</dbReference>
<dbReference type="CDD" id="cd00082">
    <property type="entry name" value="HisKA"/>
    <property type="match status" value="1"/>
</dbReference>
<dbReference type="PROSITE" id="PS50109">
    <property type="entry name" value="HIS_KIN"/>
    <property type="match status" value="1"/>
</dbReference>
<keyword evidence="6" id="KW-0418">Kinase</keyword>
<dbReference type="PANTHER" id="PTHR43065">
    <property type="entry name" value="SENSOR HISTIDINE KINASE"/>
    <property type="match status" value="1"/>
</dbReference>
<evidence type="ECO:0000259" key="9">
    <source>
        <dbReference type="PROSITE" id="PS50109"/>
    </source>
</evidence>
<dbReference type="SMART" id="SM00388">
    <property type="entry name" value="HisKA"/>
    <property type="match status" value="1"/>
</dbReference>
<dbReference type="Pfam" id="PF00512">
    <property type="entry name" value="HisKA"/>
    <property type="match status" value="1"/>
</dbReference>
<dbReference type="SMART" id="SM00091">
    <property type="entry name" value="PAS"/>
    <property type="match status" value="1"/>
</dbReference>
<reference evidence="10" key="1">
    <citation type="submission" date="2021-07" db="EMBL/GenBank/DDBJ databases">
        <title>Pseudohoeflea marina sp. nov. a polyhydroxyalcanoate-producing bacterium.</title>
        <authorList>
            <person name="Zheng W."/>
            <person name="Yu S."/>
            <person name="Huang Y."/>
        </authorList>
    </citation>
    <scope>NUCLEOTIDE SEQUENCE</scope>
    <source>
        <strain evidence="10">DP4N28-3</strain>
    </source>
</reference>
<feature type="domain" description="Histidine kinase" evidence="9">
    <location>
        <begin position="146"/>
        <end position="365"/>
    </location>
</feature>
<dbReference type="EMBL" id="JAHWQX010000003">
    <property type="protein sequence ID" value="MBW3098457.1"/>
    <property type="molecule type" value="Genomic_DNA"/>
</dbReference>
<proteinExistence type="predicted"/>
<keyword evidence="8" id="KW-0902">Two-component regulatory system</keyword>
<dbReference type="InterPro" id="IPR000014">
    <property type="entry name" value="PAS"/>
</dbReference>
<dbReference type="InterPro" id="IPR003594">
    <property type="entry name" value="HATPase_dom"/>
</dbReference>
<keyword evidence="3" id="KW-0597">Phosphoprotein</keyword>
<comment type="caution">
    <text evidence="10">The sequence shown here is derived from an EMBL/GenBank/DDBJ whole genome shotgun (WGS) entry which is preliminary data.</text>
</comment>
<accession>A0ABS6WSP9</accession>
<dbReference type="PANTHER" id="PTHR43065:SF10">
    <property type="entry name" value="PEROXIDE STRESS-ACTIVATED HISTIDINE KINASE MAK3"/>
    <property type="match status" value="1"/>
</dbReference>
<evidence type="ECO:0000313" key="10">
    <source>
        <dbReference type="EMBL" id="MBW3098457.1"/>
    </source>
</evidence>